<keyword evidence="9" id="KW-0472">Membrane</keyword>
<name>A0ABY3X4Q4_9GAMM</name>
<keyword evidence="4" id="KW-1003">Cell membrane</keyword>
<evidence type="ECO:0000256" key="1">
    <source>
        <dbReference type="ARBA" id="ARBA00004383"/>
    </source>
</evidence>
<evidence type="ECO:0000313" key="11">
    <source>
        <dbReference type="EMBL" id="UNP27554.1"/>
    </source>
</evidence>
<dbReference type="InterPro" id="IPR037682">
    <property type="entry name" value="TonB_C"/>
</dbReference>
<dbReference type="NCBIfam" id="TIGR01352">
    <property type="entry name" value="tonB_Cterm"/>
    <property type="match status" value="1"/>
</dbReference>
<evidence type="ECO:0000256" key="2">
    <source>
        <dbReference type="ARBA" id="ARBA00006555"/>
    </source>
</evidence>
<evidence type="ECO:0000256" key="7">
    <source>
        <dbReference type="ARBA" id="ARBA00022927"/>
    </source>
</evidence>
<evidence type="ECO:0000256" key="6">
    <source>
        <dbReference type="ARBA" id="ARBA00022692"/>
    </source>
</evidence>
<keyword evidence="5" id="KW-0997">Cell inner membrane</keyword>
<comment type="similarity">
    <text evidence="2">Belongs to the TonB family.</text>
</comment>
<keyword evidence="3" id="KW-0813">Transport</keyword>
<keyword evidence="12" id="KW-1185">Reference proteome</keyword>
<evidence type="ECO:0000256" key="3">
    <source>
        <dbReference type="ARBA" id="ARBA00022448"/>
    </source>
</evidence>
<evidence type="ECO:0000313" key="12">
    <source>
        <dbReference type="Proteomes" id="UP000829194"/>
    </source>
</evidence>
<keyword evidence="8" id="KW-1133">Transmembrane helix</keyword>
<reference evidence="11 12" key="1">
    <citation type="submission" date="2022-03" db="EMBL/GenBank/DDBJ databases">
        <title>Complete genome sequence of Lysobacter capsici VKM B-2533 and Lysobacter gummosus 10.1.1, promising sources of lytic agents.</title>
        <authorList>
            <person name="Tarlachkov S.V."/>
            <person name="Kudryakova I.V."/>
            <person name="Afoshin A.S."/>
            <person name="Leontyevskaya E.A."/>
            <person name="Leontyevskaya N.V."/>
        </authorList>
    </citation>
    <scope>NUCLEOTIDE SEQUENCE [LARGE SCALE GENOMIC DNA]</scope>
    <source>
        <strain evidence="11 12">10.1.1</strain>
    </source>
</reference>
<dbReference type="SUPFAM" id="SSF74653">
    <property type="entry name" value="TolA/TonB C-terminal domain"/>
    <property type="match status" value="1"/>
</dbReference>
<dbReference type="Proteomes" id="UP000829194">
    <property type="component" value="Chromosome"/>
</dbReference>
<dbReference type="PROSITE" id="PS52015">
    <property type="entry name" value="TONB_CTD"/>
    <property type="match status" value="1"/>
</dbReference>
<dbReference type="InterPro" id="IPR006260">
    <property type="entry name" value="TonB/TolA_C"/>
</dbReference>
<evidence type="ECO:0000259" key="10">
    <source>
        <dbReference type="PROSITE" id="PS52015"/>
    </source>
</evidence>
<keyword evidence="6" id="KW-0812">Transmembrane</keyword>
<keyword evidence="7" id="KW-0653">Protein transport</keyword>
<gene>
    <name evidence="11" type="ORF">MOV92_13560</name>
</gene>
<dbReference type="Pfam" id="PF03544">
    <property type="entry name" value="TonB_C"/>
    <property type="match status" value="1"/>
</dbReference>
<organism evidence="11 12">
    <name type="scientific">Lysobacter gummosus</name>
    <dbReference type="NCBI Taxonomy" id="262324"/>
    <lineage>
        <taxon>Bacteria</taxon>
        <taxon>Pseudomonadati</taxon>
        <taxon>Pseudomonadota</taxon>
        <taxon>Gammaproteobacteria</taxon>
        <taxon>Lysobacterales</taxon>
        <taxon>Lysobacteraceae</taxon>
        <taxon>Lysobacter</taxon>
    </lineage>
</organism>
<protein>
    <submittedName>
        <fullName evidence="11">Energy transducer TonB</fullName>
    </submittedName>
</protein>
<feature type="domain" description="TonB C-terminal" evidence="10">
    <location>
        <begin position="42"/>
        <end position="138"/>
    </location>
</feature>
<sequence>MNATARRMFDTVSPRLAPALAAGLIAALIAGCGQRAPEEAVIPSTPLRAVDTPPPQYPQEIGCDQIGGKVVLQLTVGVEGKPTRVNVLTSSQTKALDDAAVKGVQSWRFEAATRNGKPVATDIQVPVTFHAPPSRPEHCGQAPSGL</sequence>
<proteinExistence type="inferred from homology"/>
<dbReference type="PANTHER" id="PTHR33446">
    <property type="entry name" value="PROTEIN TONB-RELATED"/>
    <property type="match status" value="1"/>
</dbReference>
<dbReference type="Gene3D" id="3.30.1150.10">
    <property type="match status" value="1"/>
</dbReference>
<evidence type="ECO:0000256" key="8">
    <source>
        <dbReference type="ARBA" id="ARBA00022989"/>
    </source>
</evidence>
<dbReference type="PROSITE" id="PS51257">
    <property type="entry name" value="PROKAR_LIPOPROTEIN"/>
    <property type="match status" value="1"/>
</dbReference>
<evidence type="ECO:0000256" key="5">
    <source>
        <dbReference type="ARBA" id="ARBA00022519"/>
    </source>
</evidence>
<evidence type="ECO:0000256" key="4">
    <source>
        <dbReference type="ARBA" id="ARBA00022475"/>
    </source>
</evidence>
<dbReference type="PANTHER" id="PTHR33446:SF2">
    <property type="entry name" value="PROTEIN TONB"/>
    <property type="match status" value="1"/>
</dbReference>
<dbReference type="EMBL" id="CP093547">
    <property type="protein sequence ID" value="UNP27554.1"/>
    <property type="molecule type" value="Genomic_DNA"/>
</dbReference>
<dbReference type="InterPro" id="IPR051045">
    <property type="entry name" value="TonB-dependent_transducer"/>
</dbReference>
<dbReference type="RefSeq" id="WP_237049760.1">
    <property type="nucleotide sequence ID" value="NZ_CP011131.1"/>
</dbReference>
<comment type="subcellular location">
    <subcellularLocation>
        <location evidence="1">Cell inner membrane</location>
        <topology evidence="1">Single-pass membrane protein</topology>
        <orientation evidence="1">Periplasmic side</orientation>
    </subcellularLocation>
</comment>
<accession>A0ABY3X4Q4</accession>
<evidence type="ECO:0000256" key="9">
    <source>
        <dbReference type="ARBA" id="ARBA00023136"/>
    </source>
</evidence>